<dbReference type="GeneID" id="23391270"/>
<reference evidence="1" key="1">
    <citation type="submission" date="2021-05" db="EMBL/GenBank/DDBJ databases">
        <title>First report of NDM-5 and VEB-6 producing Proteus mirabilis isolated from blood of a sepsis patient in Kolkata, India.</title>
        <authorList>
            <person name="Halder G."/>
            <person name="Chaudhuri B."/>
            <person name="Dutta S."/>
        </authorList>
    </citation>
    <scope>NUCLEOTIDE SEQUENCE [LARGE SCALE GENOMIC DNA]</scope>
    <source>
        <strain evidence="1">7049</strain>
    </source>
</reference>
<protein>
    <submittedName>
        <fullName evidence="1">Uncharacterized protein</fullName>
    </submittedName>
</protein>
<comment type="caution">
    <text evidence="1">The sequence shown here is derived from an EMBL/GenBank/DDBJ whole genome shotgun (WGS) entry which is preliminary data.</text>
</comment>
<dbReference type="RefSeq" id="WP_036919638.1">
    <property type="nucleotide sequence ID" value="NZ_ABFCQN020000022.1"/>
</dbReference>
<evidence type="ECO:0000313" key="1">
    <source>
        <dbReference type="EMBL" id="MEY2345023.1"/>
    </source>
</evidence>
<name>A0ABD5LUI6_PROMI</name>
<dbReference type="AlphaFoldDB" id="A0ABD5LUI6"/>
<organism evidence="1">
    <name type="scientific">Proteus mirabilis</name>
    <dbReference type="NCBI Taxonomy" id="584"/>
    <lineage>
        <taxon>Bacteria</taxon>
        <taxon>Pseudomonadati</taxon>
        <taxon>Pseudomonadota</taxon>
        <taxon>Gammaproteobacteria</taxon>
        <taxon>Enterobacterales</taxon>
        <taxon>Morganellaceae</taxon>
        <taxon>Proteus</taxon>
    </lineage>
</organism>
<proteinExistence type="predicted"/>
<sequence length="68" mass="7963">MLLRRRGTFSLLPPSLTIYLNNLLNPLEQERLAKTLSRLRQGNKQNIDLLSPPEERLKCIPCTRYSRI</sequence>
<gene>
    <name evidence="1" type="ORF">I3679_017595</name>
</gene>
<dbReference type="EMBL" id="JADQCH020000002">
    <property type="protein sequence ID" value="MEY2345023.1"/>
    <property type="molecule type" value="Genomic_DNA"/>
</dbReference>
<accession>A0ABD5LUI6</accession>